<reference evidence="14" key="1">
    <citation type="submission" date="2011-01" db="EMBL/GenBank/DDBJ databases">
        <title>Complete sequence of chromosome of Rahnella sp. Y9602.</title>
        <authorList>
            <consortium name="US DOE Joint Genome Institute"/>
            <person name="Lucas S."/>
            <person name="Copeland A."/>
            <person name="Lapidus A."/>
            <person name="Cheng J.-F."/>
            <person name="Goodwin L."/>
            <person name="Pitluck S."/>
            <person name="Lu M."/>
            <person name="Detter J.C."/>
            <person name="Han C."/>
            <person name="Tapia R."/>
            <person name="Land M."/>
            <person name="Hauser L."/>
            <person name="Kyrpides N."/>
            <person name="Ivanova N."/>
            <person name="Ovchinnikova G."/>
            <person name="Pagani I."/>
            <person name="Sobecky P.A."/>
            <person name="Martinez R.J."/>
            <person name="Woyke T."/>
        </authorList>
    </citation>
    <scope>NUCLEOTIDE SEQUENCE [LARGE SCALE GENOMIC DNA]</scope>
    <source>
        <strain evidence="14">Y9602</strain>
    </source>
</reference>
<evidence type="ECO:0000259" key="10">
    <source>
        <dbReference type="Pfam" id="PF00483"/>
    </source>
</evidence>
<evidence type="ECO:0000256" key="1">
    <source>
        <dbReference type="ARBA" id="ARBA00004823"/>
    </source>
</evidence>
<dbReference type="RefSeq" id="WP_013576873.1">
    <property type="nucleotide sequence ID" value="NC_015061.1"/>
</dbReference>
<dbReference type="UniPathway" id="UPA00126">
    <property type="reaction ID" value="UER00930"/>
</dbReference>
<feature type="domain" description="MannoseP isomerase/GMP-like beta-helix" evidence="12">
    <location>
        <begin position="302"/>
        <end position="350"/>
    </location>
</feature>
<dbReference type="HOGENOM" id="CLU_035527_1_0_6"/>
<dbReference type="PANTHER" id="PTHR46390">
    <property type="entry name" value="MANNOSE-1-PHOSPHATE GUANYLYLTRANSFERASE"/>
    <property type="match status" value="1"/>
</dbReference>
<dbReference type="NCBIfam" id="TIGR01479">
    <property type="entry name" value="GMP_PMI"/>
    <property type="match status" value="1"/>
</dbReference>
<keyword evidence="13" id="KW-0413">Isomerase</keyword>
<dbReference type="eggNOG" id="COG0836">
    <property type="taxonomic scope" value="Bacteria"/>
</dbReference>
<evidence type="ECO:0000256" key="3">
    <source>
        <dbReference type="ARBA" id="ARBA00012387"/>
    </source>
</evidence>
<dbReference type="InterPro" id="IPR029044">
    <property type="entry name" value="Nucleotide-diphossugar_trans"/>
</dbReference>
<dbReference type="Gene3D" id="2.60.120.10">
    <property type="entry name" value="Jelly Rolls"/>
    <property type="match status" value="1"/>
</dbReference>
<comment type="similarity">
    <text evidence="2 9">Belongs to the mannose-6-phosphate isomerase type 2 family.</text>
</comment>
<dbReference type="InterPro" id="IPR054566">
    <property type="entry name" value="ManC/GMP-like_b-helix"/>
</dbReference>
<evidence type="ECO:0000256" key="6">
    <source>
        <dbReference type="ARBA" id="ARBA00022741"/>
    </source>
</evidence>
<feature type="domain" description="Nucleotidyl transferase" evidence="10">
    <location>
        <begin position="4"/>
        <end position="289"/>
    </location>
</feature>
<dbReference type="GO" id="GO:0004475">
    <property type="term" value="F:mannose-1-phosphate guanylyltransferase (GTP) activity"/>
    <property type="evidence" value="ECO:0007669"/>
    <property type="project" value="UniProtKB-EC"/>
</dbReference>
<dbReference type="AlphaFoldDB" id="A0A0H3FEF5"/>
<accession>A0A0H3FEF5</accession>
<dbReference type="CDD" id="cd02213">
    <property type="entry name" value="cupin_PMI_typeII_C"/>
    <property type="match status" value="1"/>
</dbReference>
<evidence type="ECO:0000256" key="9">
    <source>
        <dbReference type="RuleBase" id="RU004190"/>
    </source>
</evidence>
<dbReference type="KEGG" id="rah:Rahaq_3592"/>
<dbReference type="Pfam" id="PF00483">
    <property type="entry name" value="NTP_transferase"/>
    <property type="match status" value="1"/>
</dbReference>
<dbReference type="FunFam" id="2.60.120.10:FF:000032">
    <property type="entry name" value="Mannose-1-phosphate guanylyltransferase/mannose-6-phosphate isomerase"/>
    <property type="match status" value="1"/>
</dbReference>
<dbReference type="PANTHER" id="PTHR46390:SF1">
    <property type="entry name" value="MANNOSE-1-PHOSPHATE GUANYLYLTRANSFERASE"/>
    <property type="match status" value="1"/>
</dbReference>
<name>A0A0H3FEF5_RAHSY</name>
<dbReference type="GO" id="GO:0009298">
    <property type="term" value="P:GDP-mannose biosynthetic process"/>
    <property type="evidence" value="ECO:0007669"/>
    <property type="project" value="UniProtKB-UniPathway"/>
</dbReference>
<evidence type="ECO:0000256" key="2">
    <source>
        <dbReference type="ARBA" id="ARBA00006115"/>
    </source>
</evidence>
<dbReference type="Pfam" id="PF22640">
    <property type="entry name" value="ManC_GMP_beta-helix"/>
    <property type="match status" value="1"/>
</dbReference>
<dbReference type="GO" id="GO:0000271">
    <property type="term" value="P:polysaccharide biosynthetic process"/>
    <property type="evidence" value="ECO:0007669"/>
    <property type="project" value="InterPro"/>
</dbReference>
<evidence type="ECO:0000256" key="5">
    <source>
        <dbReference type="ARBA" id="ARBA00022695"/>
    </source>
</evidence>
<dbReference type="EC" id="2.7.7.13" evidence="3"/>
<dbReference type="CDD" id="cd02509">
    <property type="entry name" value="GDP-M1P_Guanylyltransferase"/>
    <property type="match status" value="1"/>
</dbReference>
<dbReference type="FunFam" id="3.90.550.10:FF:000046">
    <property type="entry name" value="Mannose-1-phosphate guanylyltransferase (GDP)"/>
    <property type="match status" value="1"/>
</dbReference>
<dbReference type="InterPro" id="IPR001538">
    <property type="entry name" value="Man6P_isomerase-2_C"/>
</dbReference>
<sequence length="473" mass="53388">MILPVIMAGGTGSRLWPMSRELYPKQFLRLHGDNSMLQETVTRLKGLDVSAPLVICNEEHRFLVAEQLRQIDQLSDNIILEPVGRNTAPAITLAALSAIDNGSDPLLLVLAADHVIESPDAFHQAVQNAIPFAEQGKLVTFGIVPTGPETGYGYIQRGTEFSSDADPVFRVQRFVEKPNLETALQYLESGEYYWNSGMFLFRARRFLEEMAKFRPDILEACQKAIETSHTDEQQDFIRVDKAAFISCPDESVDYAVMEKTTDAIVVPLDAGWNDVGSWSALWEVNDKNAEGNAINGDVFTHNANNCYINTDEKLVAAIGVDNLVIVNTKDAVLVIDKNQVQDVKKVVEYLKDNKRREYRLHRESYRPWGRNDNVVTAPRYHVNRITVKPGGQFSLQMHHHRAEHWVILSGTARVILEDKNYLLSENESTFIPIGAQHMLENPGKIPLELLEIQSGSYLEDDDIIRIKDHYGRC</sequence>
<keyword evidence="6" id="KW-0547">Nucleotide-binding</keyword>
<dbReference type="GO" id="GO:0005525">
    <property type="term" value="F:GTP binding"/>
    <property type="evidence" value="ECO:0007669"/>
    <property type="project" value="UniProtKB-KW"/>
</dbReference>
<evidence type="ECO:0000313" key="14">
    <source>
        <dbReference type="Proteomes" id="UP000007257"/>
    </source>
</evidence>
<comment type="pathway">
    <text evidence="1">Nucleotide-sugar biosynthesis; GDP-alpha-D-mannose biosynthesis; GDP-alpha-D-mannose from alpha-D-mannose 1-phosphate (GTP route): step 1/1.</text>
</comment>
<dbReference type="SUPFAM" id="SSF53448">
    <property type="entry name" value="Nucleotide-diphospho-sugar transferases"/>
    <property type="match status" value="1"/>
</dbReference>
<dbReference type="Pfam" id="PF01050">
    <property type="entry name" value="MannoseP_isomer"/>
    <property type="match status" value="1"/>
</dbReference>
<organism evidence="13 14">
    <name type="scientific">Rahnella sp. (strain Y9602)</name>
    <dbReference type="NCBI Taxonomy" id="2703885"/>
    <lineage>
        <taxon>Bacteria</taxon>
        <taxon>Pseudomonadati</taxon>
        <taxon>Pseudomonadota</taxon>
        <taxon>Gammaproteobacteria</taxon>
        <taxon>Enterobacterales</taxon>
        <taxon>Yersiniaceae</taxon>
        <taxon>Rahnella</taxon>
    </lineage>
</organism>
<dbReference type="Gene3D" id="3.90.550.10">
    <property type="entry name" value="Spore Coat Polysaccharide Biosynthesis Protein SpsA, Chain A"/>
    <property type="match status" value="1"/>
</dbReference>
<evidence type="ECO:0000259" key="12">
    <source>
        <dbReference type="Pfam" id="PF22640"/>
    </source>
</evidence>
<gene>
    <name evidence="13" type="ordered locus">Rahaq_3592</name>
</gene>
<evidence type="ECO:0000259" key="11">
    <source>
        <dbReference type="Pfam" id="PF01050"/>
    </source>
</evidence>
<dbReference type="InterPro" id="IPR006375">
    <property type="entry name" value="Man1P_GuaTrfase/Man6P_Isoase"/>
</dbReference>
<keyword evidence="5 13" id="KW-0548">Nucleotidyltransferase</keyword>
<dbReference type="eggNOG" id="COG0662">
    <property type="taxonomic scope" value="Bacteria"/>
</dbReference>
<reference evidence="13 14" key="2">
    <citation type="journal article" date="2012" name="J. Bacteriol.">
        <title>Complete Genome Sequence of Rahnella sp. Strain Y9602, a Gammaproteobacterium Isolate from Metal- and Radionuclide-Contaminated Soil.</title>
        <authorList>
            <person name="Martinez R.J."/>
            <person name="Bruce D."/>
            <person name="Detter C."/>
            <person name="Goodwin L.A."/>
            <person name="Han J."/>
            <person name="Han C.S."/>
            <person name="Held B."/>
            <person name="Land M.L."/>
            <person name="Mikhailova N."/>
            <person name="Nolan M."/>
            <person name="Pennacchio L."/>
            <person name="Pitluck S."/>
            <person name="Tapia R."/>
            <person name="Woyke T."/>
            <person name="Sobecky P.A."/>
        </authorList>
    </citation>
    <scope>NUCLEOTIDE SEQUENCE [LARGE SCALE GENOMIC DNA]</scope>
    <source>
        <strain evidence="13 14">Y9602</strain>
    </source>
</reference>
<feature type="domain" description="Mannose-6-phosphate isomerase type II C-terminal" evidence="11">
    <location>
        <begin position="354"/>
        <end position="468"/>
    </location>
</feature>
<comment type="catalytic activity">
    <reaction evidence="8">
        <text>alpha-D-mannose 1-phosphate + GTP + H(+) = GDP-alpha-D-mannose + diphosphate</text>
        <dbReference type="Rhea" id="RHEA:15229"/>
        <dbReference type="ChEBI" id="CHEBI:15378"/>
        <dbReference type="ChEBI" id="CHEBI:33019"/>
        <dbReference type="ChEBI" id="CHEBI:37565"/>
        <dbReference type="ChEBI" id="CHEBI:57527"/>
        <dbReference type="ChEBI" id="CHEBI:58409"/>
        <dbReference type="EC" id="2.7.7.13"/>
    </reaction>
</comment>
<dbReference type="Proteomes" id="UP000007257">
    <property type="component" value="Chromosome"/>
</dbReference>
<keyword evidence="7" id="KW-0342">GTP-binding</keyword>
<dbReference type="InterPro" id="IPR005835">
    <property type="entry name" value="NTP_transferase_dom"/>
</dbReference>
<evidence type="ECO:0000256" key="7">
    <source>
        <dbReference type="ARBA" id="ARBA00023134"/>
    </source>
</evidence>
<protein>
    <recommendedName>
        <fullName evidence="3">mannose-1-phosphate guanylyltransferase</fullName>
        <ecNumber evidence="3">2.7.7.13</ecNumber>
    </recommendedName>
</protein>
<evidence type="ECO:0000256" key="4">
    <source>
        <dbReference type="ARBA" id="ARBA00022679"/>
    </source>
</evidence>
<dbReference type="InterPro" id="IPR014710">
    <property type="entry name" value="RmlC-like_jellyroll"/>
</dbReference>
<keyword evidence="4 13" id="KW-0808">Transferase</keyword>
<dbReference type="InterPro" id="IPR051161">
    <property type="entry name" value="Mannose-6P_isomerase_type2"/>
</dbReference>
<dbReference type="OrthoDB" id="9806359at2"/>
<evidence type="ECO:0000313" key="13">
    <source>
        <dbReference type="EMBL" id="ADW75182.1"/>
    </source>
</evidence>
<dbReference type="EMBL" id="CP002505">
    <property type="protein sequence ID" value="ADW75182.1"/>
    <property type="molecule type" value="Genomic_DNA"/>
</dbReference>
<dbReference type="GO" id="GO:0016853">
    <property type="term" value="F:isomerase activity"/>
    <property type="evidence" value="ECO:0007669"/>
    <property type="project" value="UniProtKB-KW"/>
</dbReference>
<dbReference type="InterPro" id="IPR049577">
    <property type="entry name" value="GMPP_N"/>
</dbReference>
<proteinExistence type="inferred from homology"/>
<dbReference type="SUPFAM" id="SSF51182">
    <property type="entry name" value="RmlC-like cupins"/>
    <property type="match status" value="1"/>
</dbReference>
<dbReference type="InterPro" id="IPR011051">
    <property type="entry name" value="RmlC_Cupin_sf"/>
</dbReference>
<evidence type="ECO:0000256" key="8">
    <source>
        <dbReference type="ARBA" id="ARBA00047343"/>
    </source>
</evidence>